<dbReference type="FunFam" id="1.10.150.240:FF:000013">
    <property type="entry name" value="Glycerol-3-phosphate phosphatase (GppA)"/>
    <property type="match status" value="1"/>
</dbReference>
<name>A0A8H6CRD8_9LECA</name>
<dbReference type="Gene3D" id="1.10.150.240">
    <property type="entry name" value="Putative phosphatase, domain 2"/>
    <property type="match status" value="1"/>
</dbReference>
<dbReference type="InterPro" id="IPR006439">
    <property type="entry name" value="HAD-SF_hydro_IA"/>
</dbReference>
<evidence type="ECO:0000313" key="1">
    <source>
        <dbReference type="EMBL" id="KAF6227851.1"/>
    </source>
</evidence>
<dbReference type="SFLD" id="SFLDG01135">
    <property type="entry name" value="C1.5.6:_HAD__Beta-PGM__Phospha"/>
    <property type="match status" value="1"/>
</dbReference>
<dbReference type="CDD" id="cd07527">
    <property type="entry name" value="HAD_ScGPP-like"/>
    <property type="match status" value="1"/>
</dbReference>
<reference evidence="1 2" key="1">
    <citation type="journal article" date="2020" name="Genomics">
        <title>Complete, high-quality genomes from long-read metagenomic sequencing of two wolf lichen thalli reveals enigmatic genome architecture.</title>
        <authorList>
            <person name="McKenzie S.K."/>
            <person name="Walston R.F."/>
            <person name="Allen J.L."/>
        </authorList>
    </citation>
    <scope>NUCLEOTIDE SEQUENCE [LARGE SCALE GENOMIC DNA]</scope>
    <source>
        <strain evidence="1">WasteWater2</strain>
    </source>
</reference>
<comment type="caution">
    <text evidence="1">The sequence shown here is derived from an EMBL/GenBank/DDBJ whole genome shotgun (WGS) entry which is preliminary data.</text>
</comment>
<dbReference type="SUPFAM" id="SSF56784">
    <property type="entry name" value="HAD-like"/>
    <property type="match status" value="1"/>
</dbReference>
<dbReference type="InterPro" id="IPR051806">
    <property type="entry name" value="HAD-like_SPP"/>
</dbReference>
<dbReference type="Gene3D" id="3.40.50.1000">
    <property type="entry name" value="HAD superfamily/HAD-like"/>
    <property type="match status" value="1"/>
</dbReference>
<protein>
    <recommendedName>
        <fullName evidence="3">Glycerol-3-phosphate phosphatase</fullName>
    </recommendedName>
</protein>
<dbReference type="SFLD" id="SFLDS00003">
    <property type="entry name" value="Haloacid_Dehalogenase"/>
    <property type="match status" value="1"/>
</dbReference>
<dbReference type="InterPro" id="IPR023198">
    <property type="entry name" value="PGP-like_dom2"/>
</dbReference>
<dbReference type="EMBL" id="JACCJC010000080">
    <property type="protein sequence ID" value="KAF6227851.1"/>
    <property type="molecule type" value="Genomic_DNA"/>
</dbReference>
<dbReference type="PRINTS" id="PR00413">
    <property type="entry name" value="HADHALOGNASE"/>
</dbReference>
<sequence length="241" mass="26429">MPLLEENPTFTGRPETHKFAGILFDMDGTIVDSTDAIVKHWHKIGKELGVDPAMILQSSHGRRSIDTFQLYDPSKANWEYVSHVEGLIPRQFGLDAVEVPGARNLLASLEAAKVPWAIVTSGTRPLVTGWLDVMKLAHPRNLVVAEDVKEGKPDPECYRLGREKLGLSADTRVLVVEDSPAGIRAGKAASCNVVGLATTHDIAQLRENGPDWIVKDLQSVRFVNRNADTGEVAIEILHSLE</sequence>
<dbReference type="OrthoDB" id="40579at2759"/>
<dbReference type="SFLD" id="SFLDG01129">
    <property type="entry name" value="C1.5:_HAD__Beta-PGM__Phosphata"/>
    <property type="match status" value="1"/>
</dbReference>
<keyword evidence="2" id="KW-1185">Reference proteome</keyword>
<dbReference type="GeneID" id="59293591"/>
<dbReference type="InterPro" id="IPR036412">
    <property type="entry name" value="HAD-like_sf"/>
</dbReference>
<dbReference type="AlphaFoldDB" id="A0A8H6CRD8"/>
<dbReference type="Pfam" id="PF13419">
    <property type="entry name" value="HAD_2"/>
    <property type="match status" value="1"/>
</dbReference>
<dbReference type="Proteomes" id="UP000578531">
    <property type="component" value="Unassembled WGS sequence"/>
</dbReference>
<proteinExistence type="predicted"/>
<evidence type="ECO:0000313" key="2">
    <source>
        <dbReference type="Proteomes" id="UP000578531"/>
    </source>
</evidence>
<gene>
    <name evidence="1" type="ORF">HO173_011953</name>
</gene>
<dbReference type="PANTHER" id="PTHR43481">
    <property type="entry name" value="FRUCTOSE-1-PHOSPHATE PHOSPHATASE"/>
    <property type="match status" value="1"/>
</dbReference>
<dbReference type="GO" id="GO:0050308">
    <property type="term" value="F:sugar-phosphatase activity"/>
    <property type="evidence" value="ECO:0007669"/>
    <property type="project" value="TreeGrafter"/>
</dbReference>
<dbReference type="RefSeq" id="XP_037159342.1">
    <property type="nucleotide sequence ID" value="XM_037313827.1"/>
</dbReference>
<dbReference type="PANTHER" id="PTHR43481:SF4">
    <property type="entry name" value="GLYCEROL-1-PHOSPHATE PHOSPHOHYDROLASE 1-RELATED"/>
    <property type="match status" value="1"/>
</dbReference>
<dbReference type="InterPro" id="IPR041492">
    <property type="entry name" value="HAD_2"/>
</dbReference>
<evidence type="ECO:0008006" key="3">
    <source>
        <dbReference type="Google" id="ProtNLM"/>
    </source>
</evidence>
<dbReference type="NCBIfam" id="TIGR01509">
    <property type="entry name" value="HAD-SF-IA-v3"/>
    <property type="match status" value="1"/>
</dbReference>
<dbReference type="InterPro" id="IPR023214">
    <property type="entry name" value="HAD_sf"/>
</dbReference>
<accession>A0A8H6CRD8</accession>
<organism evidence="1 2">
    <name type="scientific">Letharia columbiana</name>
    <dbReference type="NCBI Taxonomy" id="112416"/>
    <lineage>
        <taxon>Eukaryota</taxon>
        <taxon>Fungi</taxon>
        <taxon>Dikarya</taxon>
        <taxon>Ascomycota</taxon>
        <taxon>Pezizomycotina</taxon>
        <taxon>Lecanoromycetes</taxon>
        <taxon>OSLEUM clade</taxon>
        <taxon>Lecanoromycetidae</taxon>
        <taxon>Lecanorales</taxon>
        <taxon>Lecanorineae</taxon>
        <taxon>Parmeliaceae</taxon>
        <taxon>Letharia</taxon>
    </lineage>
</organism>